<gene>
    <name evidence="2" type="ORF">LTSEURB_5739</name>
</gene>
<name>G5S320_SALET</name>
<evidence type="ECO:0000256" key="1">
    <source>
        <dbReference type="SAM" id="MobiDB-lite"/>
    </source>
</evidence>
<sequence length="37" mass="4020">MDSRSSFAMMASGSPNDAFHIASDQDIKQYAEGIRGK</sequence>
<comment type="caution">
    <text evidence="2">The sequence shown here is derived from an EMBL/GenBank/DDBJ whole genome shotgun (WGS) entry which is preliminary data.</text>
</comment>
<dbReference type="PATRIC" id="fig|913084.3.peg.4249"/>
<evidence type="ECO:0000313" key="2">
    <source>
        <dbReference type="EMBL" id="EHC98056.1"/>
    </source>
</evidence>
<dbReference type="EMBL" id="AFCW01002111">
    <property type="protein sequence ID" value="EHC98056.1"/>
    <property type="molecule type" value="Genomic_DNA"/>
</dbReference>
<protein>
    <submittedName>
        <fullName evidence="2">Uncharacterized protein</fullName>
    </submittedName>
</protein>
<evidence type="ECO:0000313" key="3">
    <source>
        <dbReference type="Proteomes" id="UP000004776"/>
    </source>
</evidence>
<reference evidence="2 3" key="1">
    <citation type="journal article" date="2011" name="BMC Genomics">
        <title>Genome sequencing reveals diversification of virulence factor content and possible host adaptation in distinct subpopulations of Salmonella enterica.</title>
        <authorList>
            <person name="den Bakker H.C."/>
            <person name="Moreno Switt A.I."/>
            <person name="Govoni G."/>
            <person name="Cummings C.A."/>
            <person name="Ranieri M.L."/>
            <person name="Degoricija L."/>
            <person name="Hoelzer K."/>
            <person name="Rodriguez-Rivera L.D."/>
            <person name="Brown S."/>
            <person name="Bolchacova E."/>
            <person name="Furtado M.R."/>
            <person name="Wiedmann M."/>
        </authorList>
    </citation>
    <scope>NUCLEOTIDE SEQUENCE [LARGE SCALE GENOMIC DNA]</scope>
    <source>
        <strain evidence="2 3">R8-2977</strain>
    </source>
</reference>
<feature type="region of interest" description="Disordered" evidence="1">
    <location>
        <begin position="1"/>
        <end position="20"/>
    </location>
</feature>
<accession>G5S320</accession>
<proteinExistence type="predicted"/>
<dbReference type="AlphaFoldDB" id="G5S320"/>
<dbReference type="Proteomes" id="UP000004776">
    <property type="component" value="Unassembled WGS sequence"/>
</dbReference>
<organism evidence="2 3">
    <name type="scientific">Salmonella enterica subsp. enterica serovar Urbana str. R8-2977</name>
    <dbReference type="NCBI Taxonomy" id="913084"/>
    <lineage>
        <taxon>Bacteria</taxon>
        <taxon>Pseudomonadati</taxon>
        <taxon>Pseudomonadota</taxon>
        <taxon>Gammaproteobacteria</taxon>
        <taxon>Enterobacterales</taxon>
        <taxon>Enterobacteriaceae</taxon>
        <taxon>Salmonella</taxon>
    </lineage>
</organism>